<dbReference type="Pfam" id="PF01042">
    <property type="entry name" value="Ribonuc_L-PSP"/>
    <property type="match status" value="1"/>
</dbReference>
<dbReference type="EMBL" id="BAFK01000002">
    <property type="protein sequence ID" value="GAB57451.1"/>
    <property type="molecule type" value="Genomic_DNA"/>
</dbReference>
<gene>
    <name evidence="1" type="ORF">RNAN_0419</name>
</gene>
<dbReference type="OrthoDB" id="9809792at2"/>
<dbReference type="RefSeq" id="WP_008218267.1">
    <property type="nucleotide sequence ID" value="NZ_BAFK01000002.1"/>
</dbReference>
<comment type="caution">
    <text evidence="1">The sequence shown here is derived from an EMBL/GenBank/DDBJ whole genome shotgun (WGS) entry which is preliminary data.</text>
</comment>
<dbReference type="SUPFAM" id="SSF55298">
    <property type="entry name" value="YjgF-like"/>
    <property type="match status" value="1"/>
</dbReference>
<sequence>MEKPTLLVTPGYGETMLKALHYSQALKIGNRVETSGQGGWDDDLKIPASVEEEIAQAFHNVERTLATAGASWQHVVHVNSYHVGGFPPIVNVTMTKLYRHYMPNHAPIWTQLGVESLGLPEMRIEIRVTAIIA</sequence>
<evidence type="ECO:0000313" key="1">
    <source>
        <dbReference type="EMBL" id="GAB57451.1"/>
    </source>
</evidence>
<dbReference type="AlphaFoldDB" id="I1DTS3"/>
<dbReference type="GO" id="GO:0005829">
    <property type="term" value="C:cytosol"/>
    <property type="evidence" value="ECO:0007669"/>
    <property type="project" value="TreeGrafter"/>
</dbReference>
<keyword evidence="2" id="KW-1185">Reference proteome</keyword>
<dbReference type="CDD" id="cd06152">
    <property type="entry name" value="YjgF_YER057c_UK114_like_4"/>
    <property type="match status" value="1"/>
</dbReference>
<dbReference type="PANTHER" id="PTHR11803:SF39">
    <property type="entry name" value="2-IMINOBUTANOATE_2-IMINOPROPANOATE DEAMINASE"/>
    <property type="match status" value="1"/>
</dbReference>
<evidence type="ECO:0000313" key="2">
    <source>
        <dbReference type="Proteomes" id="UP000004374"/>
    </source>
</evidence>
<name>I1DTS3_9GAMM</name>
<reference evidence="1 2" key="1">
    <citation type="journal article" date="2012" name="J. Bacteriol.">
        <title>Genome Sequence of the Protease-Producing Bacterium Rheinheimera nanhaiensis E407-8T, Isolated from Deep-Sea Sediment of the South China Sea.</title>
        <authorList>
            <person name="Zhang X.-Y."/>
            <person name="Zhang Y.-J."/>
            <person name="Qin Q.-L."/>
            <person name="Xie B.-B."/>
            <person name="Chen X.-L."/>
            <person name="Zhou B.-C."/>
            <person name="Zhang Y.-Z."/>
        </authorList>
    </citation>
    <scope>NUCLEOTIDE SEQUENCE [LARGE SCALE GENOMIC DNA]</scope>
    <source>
        <strain evidence="1 2">E407-8</strain>
    </source>
</reference>
<protein>
    <submittedName>
        <fullName evidence="1">Uncharacterized protein</fullName>
    </submittedName>
</protein>
<dbReference type="InterPro" id="IPR006175">
    <property type="entry name" value="YjgF/YER057c/UK114"/>
</dbReference>
<dbReference type="Proteomes" id="UP000004374">
    <property type="component" value="Unassembled WGS sequence"/>
</dbReference>
<dbReference type="STRING" id="562729.RNAN_0419"/>
<proteinExistence type="predicted"/>
<dbReference type="GO" id="GO:0019239">
    <property type="term" value="F:deaminase activity"/>
    <property type="evidence" value="ECO:0007669"/>
    <property type="project" value="TreeGrafter"/>
</dbReference>
<accession>I1DTS3</accession>
<dbReference type="InterPro" id="IPR035959">
    <property type="entry name" value="RutC-like_sf"/>
</dbReference>
<dbReference type="Gene3D" id="3.30.1330.40">
    <property type="entry name" value="RutC-like"/>
    <property type="match status" value="1"/>
</dbReference>
<organism evidence="1 2">
    <name type="scientific">Rheinheimera nanhaiensis E407-8</name>
    <dbReference type="NCBI Taxonomy" id="562729"/>
    <lineage>
        <taxon>Bacteria</taxon>
        <taxon>Pseudomonadati</taxon>
        <taxon>Pseudomonadota</taxon>
        <taxon>Gammaproteobacteria</taxon>
        <taxon>Chromatiales</taxon>
        <taxon>Chromatiaceae</taxon>
        <taxon>Rheinheimera</taxon>
    </lineage>
</organism>
<dbReference type="PANTHER" id="PTHR11803">
    <property type="entry name" value="2-IMINOBUTANOATE/2-IMINOPROPANOATE DEAMINASE RIDA"/>
    <property type="match status" value="1"/>
</dbReference>